<proteinExistence type="predicted"/>
<feature type="region of interest" description="Disordered" evidence="1">
    <location>
        <begin position="73"/>
        <end position="133"/>
    </location>
</feature>
<organism evidence="2 3">
    <name type="scientific">Venturia effusa</name>
    <dbReference type="NCBI Taxonomy" id="50376"/>
    <lineage>
        <taxon>Eukaryota</taxon>
        <taxon>Fungi</taxon>
        <taxon>Dikarya</taxon>
        <taxon>Ascomycota</taxon>
        <taxon>Pezizomycotina</taxon>
        <taxon>Dothideomycetes</taxon>
        <taxon>Pleosporomycetidae</taxon>
        <taxon>Venturiales</taxon>
        <taxon>Venturiaceae</taxon>
        <taxon>Venturia</taxon>
    </lineage>
</organism>
<name>A0A517LD96_9PEZI</name>
<dbReference type="AlphaFoldDB" id="A0A517LD96"/>
<keyword evidence="3" id="KW-1185">Reference proteome</keyword>
<feature type="compositionally biased region" description="Low complexity" evidence="1">
    <location>
        <begin position="94"/>
        <end position="106"/>
    </location>
</feature>
<dbReference type="EMBL" id="CP042194">
    <property type="protein sequence ID" value="QDS73619.1"/>
    <property type="molecule type" value="Genomic_DNA"/>
</dbReference>
<sequence length="188" mass="19230">MGKGVGDQVGGELDVQTNGLILSARGHMHDGGESMTVLVNNQEFCTSAAEYGTAYEVPKLAGAAPPAAGMEGMAGMAGHESKSSTDSSAPAPAPAGGMEAMHGHGAIPPPKNANVGNGPDGNALEPDDGKGTSKTISKMSECLQTFPVKVGDKMRLRAHYDLNAHPLRESGGEAQMQMGLVAFTWVPS</sequence>
<gene>
    <name evidence="2" type="ORF">FKW77_001895</name>
</gene>
<evidence type="ECO:0000313" key="3">
    <source>
        <dbReference type="Proteomes" id="UP000316270"/>
    </source>
</evidence>
<dbReference type="OrthoDB" id="10627187at2759"/>
<dbReference type="Proteomes" id="UP000316270">
    <property type="component" value="Chromosome 10"/>
</dbReference>
<protein>
    <submittedName>
        <fullName evidence="2">Uncharacterized protein</fullName>
    </submittedName>
</protein>
<accession>A0A517LD96</accession>
<reference evidence="2 3" key="1">
    <citation type="submission" date="2019-07" db="EMBL/GenBank/DDBJ databases">
        <title>Finished genome of Venturia effusa.</title>
        <authorList>
            <person name="Young C.A."/>
            <person name="Cox M.P."/>
            <person name="Ganley A.R.D."/>
            <person name="David W.J."/>
        </authorList>
    </citation>
    <scope>NUCLEOTIDE SEQUENCE [LARGE SCALE GENOMIC DNA]</scope>
    <source>
        <strain evidence="3">albino</strain>
    </source>
</reference>
<evidence type="ECO:0000256" key="1">
    <source>
        <dbReference type="SAM" id="MobiDB-lite"/>
    </source>
</evidence>
<evidence type="ECO:0000313" key="2">
    <source>
        <dbReference type="EMBL" id="QDS73619.1"/>
    </source>
</evidence>